<dbReference type="Gene3D" id="3.40.50.620">
    <property type="entry name" value="HUPs"/>
    <property type="match status" value="2"/>
</dbReference>
<feature type="domain" description="UspA" evidence="2">
    <location>
        <begin position="202"/>
        <end position="336"/>
    </location>
</feature>
<dbReference type="PRINTS" id="PR01438">
    <property type="entry name" value="UNVRSLSTRESS"/>
</dbReference>
<reference evidence="3" key="1">
    <citation type="journal article" date="2020" name="mSystems">
        <title>Genome- and Community-Level Interaction Insights into Carbon Utilization and Element Cycling Functions of Hydrothermarchaeota in Hydrothermal Sediment.</title>
        <authorList>
            <person name="Zhou Z."/>
            <person name="Liu Y."/>
            <person name="Xu W."/>
            <person name="Pan J."/>
            <person name="Luo Z.H."/>
            <person name="Li M."/>
        </authorList>
    </citation>
    <scope>NUCLEOTIDE SEQUENCE [LARGE SCALE GENOMIC DNA]</scope>
    <source>
        <strain evidence="3">SpSt-418</strain>
    </source>
</reference>
<protein>
    <submittedName>
        <fullName evidence="3">Universal stress protein</fullName>
    </submittedName>
</protein>
<gene>
    <name evidence="3" type="ORF">ENR64_07940</name>
</gene>
<feature type="domain" description="UspA" evidence="2">
    <location>
        <begin position="10"/>
        <end position="159"/>
    </location>
</feature>
<evidence type="ECO:0000259" key="2">
    <source>
        <dbReference type="Pfam" id="PF00582"/>
    </source>
</evidence>
<dbReference type="SUPFAM" id="SSF52402">
    <property type="entry name" value="Adenine nucleotide alpha hydrolases-like"/>
    <property type="match status" value="2"/>
</dbReference>
<dbReference type="PANTHER" id="PTHR46268:SF6">
    <property type="entry name" value="UNIVERSAL STRESS PROTEIN UP12"/>
    <property type="match status" value="1"/>
</dbReference>
<dbReference type="EMBL" id="DSRU01000104">
    <property type="protein sequence ID" value="HFM97687.1"/>
    <property type="molecule type" value="Genomic_DNA"/>
</dbReference>
<comment type="similarity">
    <text evidence="1">Belongs to the universal stress protein A family.</text>
</comment>
<dbReference type="InterPro" id="IPR006015">
    <property type="entry name" value="Universal_stress_UspA"/>
</dbReference>
<dbReference type="InterPro" id="IPR006016">
    <property type="entry name" value="UspA"/>
</dbReference>
<dbReference type="PANTHER" id="PTHR46268">
    <property type="entry name" value="STRESS RESPONSE PROTEIN NHAX"/>
    <property type="match status" value="1"/>
</dbReference>
<accession>A0A7C3KE35</accession>
<name>A0A7C3KE35_9CYAN</name>
<proteinExistence type="inferred from homology"/>
<comment type="caution">
    <text evidence="3">The sequence shown here is derived from an EMBL/GenBank/DDBJ whole genome shotgun (WGS) entry which is preliminary data.</text>
</comment>
<dbReference type="Pfam" id="PF00582">
    <property type="entry name" value="Usp"/>
    <property type="match status" value="2"/>
</dbReference>
<sequence length="339" mass="36384">MTYSALSLPLLVATDGSPSARLAQQLAMTFAGAIAPPTTESSALVVLSVQPKQANRRLRFSLARNGGATKTAIAEPTVDSPQCGSELLQELATAFPTDLSVDYQVRQGRPTTEILNYARSIKAGMIAVGSGKDKNGVRDLLLGDVSSVVARYAPCSVLVGRSTPERPLTSLKKVVLLIDGGATKRAIGLLQQLLPIGIEQVILLCVQHPVNAGYLFGPFTAPNPSWQLNQSLQAAQKDQADHQLSQAKAALSAHAPNLLIETHVEMGDAGLVLCKVAEHEQVDLILLASEGLRQPLLKPLQDLRHTQNQRPLRNTRLNATEDYAIHHAPCSVLLYRPTI</sequence>
<evidence type="ECO:0000313" key="3">
    <source>
        <dbReference type="EMBL" id="HFM97687.1"/>
    </source>
</evidence>
<dbReference type="AlphaFoldDB" id="A0A7C3KE35"/>
<organism evidence="3">
    <name type="scientific">Oscillatoriales cyanobacterium SpSt-418</name>
    <dbReference type="NCBI Taxonomy" id="2282169"/>
    <lineage>
        <taxon>Bacteria</taxon>
        <taxon>Bacillati</taxon>
        <taxon>Cyanobacteriota</taxon>
        <taxon>Cyanophyceae</taxon>
        <taxon>Oscillatoriophycideae</taxon>
        <taxon>Oscillatoriales</taxon>
    </lineage>
</organism>
<evidence type="ECO:0000256" key="1">
    <source>
        <dbReference type="ARBA" id="ARBA00008791"/>
    </source>
</evidence>
<dbReference type="InterPro" id="IPR014729">
    <property type="entry name" value="Rossmann-like_a/b/a_fold"/>
</dbReference>
<dbReference type="CDD" id="cd00293">
    <property type="entry name" value="USP-like"/>
    <property type="match status" value="1"/>
</dbReference>